<dbReference type="Pfam" id="PF00453">
    <property type="entry name" value="Ribosomal_L20"/>
    <property type="match status" value="1"/>
</dbReference>
<reference evidence="4" key="1">
    <citation type="journal article" date="2015" name="Nature">
        <title>Complex archaea that bridge the gap between prokaryotes and eukaryotes.</title>
        <authorList>
            <person name="Spang A."/>
            <person name="Saw J.H."/>
            <person name="Jorgensen S.L."/>
            <person name="Zaremba-Niedzwiedzka K."/>
            <person name="Martijn J."/>
            <person name="Lind A.E."/>
            <person name="van Eijk R."/>
            <person name="Schleper C."/>
            <person name="Guy L."/>
            <person name="Ettema T.J."/>
        </authorList>
    </citation>
    <scope>NUCLEOTIDE SEQUENCE</scope>
</reference>
<dbReference type="Gene3D" id="1.10.1900.20">
    <property type="entry name" value="Ribosomal protein L20"/>
    <property type="match status" value="1"/>
</dbReference>
<evidence type="ECO:0000256" key="1">
    <source>
        <dbReference type="ARBA" id="ARBA00007698"/>
    </source>
</evidence>
<dbReference type="GO" id="GO:1990904">
    <property type="term" value="C:ribonucleoprotein complex"/>
    <property type="evidence" value="ECO:0007669"/>
    <property type="project" value="UniProtKB-KW"/>
</dbReference>
<dbReference type="InterPro" id="IPR035566">
    <property type="entry name" value="Ribosomal_protein_bL20_C"/>
</dbReference>
<evidence type="ECO:0008006" key="5">
    <source>
        <dbReference type="Google" id="ProtNLM"/>
    </source>
</evidence>
<accession>A0A0F8ZMA8</accession>
<dbReference type="HAMAP" id="MF_00382">
    <property type="entry name" value="Ribosomal_bL20"/>
    <property type="match status" value="1"/>
</dbReference>
<protein>
    <recommendedName>
        <fullName evidence="5">50S ribosomal protein L20</fullName>
    </recommendedName>
</protein>
<proteinExistence type="inferred from homology"/>
<dbReference type="FunFam" id="1.10.1900.20:FF:000001">
    <property type="entry name" value="50S ribosomal protein L20"/>
    <property type="match status" value="1"/>
</dbReference>
<evidence type="ECO:0000313" key="4">
    <source>
        <dbReference type="EMBL" id="KKK61081.1"/>
    </source>
</evidence>
<dbReference type="CDD" id="cd07026">
    <property type="entry name" value="Ribosomal_L20"/>
    <property type="match status" value="1"/>
</dbReference>
<dbReference type="NCBIfam" id="TIGR01032">
    <property type="entry name" value="rplT_bact"/>
    <property type="match status" value="1"/>
</dbReference>
<dbReference type="InterPro" id="IPR005813">
    <property type="entry name" value="Ribosomal_bL20"/>
</dbReference>
<dbReference type="GO" id="GO:0005840">
    <property type="term" value="C:ribosome"/>
    <property type="evidence" value="ECO:0007669"/>
    <property type="project" value="UniProtKB-KW"/>
</dbReference>
<sequence>MPRVRKGAARRRAHKRTLKAVKGHRGAPGRCYRLAIQGQTRANVNARIGRKLKKRDFRGLWIIRISAACVQRGIRYSQFMFALTESDVELNRKMLAEIAVADPGAFDAVLEEVQKAVKK</sequence>
<dbReference type="PANTHER" id="PTHR10986">
    <property type="entry name" value="39S RIBOSOMAL PROTEIN L20"/>
    <property type="match status" value="1"/>
</dbReference>
<dbReference type="GO" id="GO:0019843">
    <property type="term" value="F:rRNA binding"/>
    <property type="evidence" value="ECO:0007669"/>
    <property type="project" value="InterPro"/>
</dbReference>
<comment type="caution">
    <text evidence="4">The sequence shown here is derived from an EMBL/GenBank/DDBJ whole genome shotgun (WGS) entry which is preliminary data.</text>
</comment>
<evidence type="ECO:0000256" key="2">
    <source>
        <dbReference type="ARBA" id="ARBA00022980"/>
    </source>
</evidence>
<gene>
    <name evidence="4" type="ORF">LCGC14_3017890</name>
</gene>
<keyword evidence="3" id="KW-0687">Ribonucleoprotein</keyword>
<dbReference type="GO" id="GO:0006412">
    <property type="term" value="P:translation"/>
    <property type="evidence" value="ECO:0007669"/>
    <property type="project" value="InterPro"/>
</dbReference>
<evidence type="ECO:0000256" key="3">
    <source>
        <dbReference type="ARBA" id="ARBA00023274"/>
    </source>
</evidence>
<comment type="similarity">
    <text evidence="1">Belongs to the bacterial ribosomal protein bL20 family.</text>
</comment>
<dbReference type="GO" id="GO:0003735">
    <property type="term" value="F:structural constituent of ribosome"/>
    <property type="evidence" value="ECO:0007669"/>
    <property type="project" value="InterPro"/>
</dbReference>
<dbReference type="AlphaFoldDB" id="A0A0F8ZMA8"/>
<dbReference type="SUPFAM" id="SSF74731">
    <property type="entry name" value="Ribosomal protein L20"/>
    <property type="match status" value="1"/>
</dbReference>
<dbReference type="EMBL" id="LAZR01062653">
    <property type="protein sequence ID" value="KKK61081.1"/>
    <property type="molecule type" value="Genomic_DNA"/>
</dbReference>
<name>A0A0F8ZMA8_9ZZZZ</name>
<dbReference type="PRINTS" id="PR00062">
    <property type="entry name" value="RIBOSOMALL20"/>
</dbReference>
<dbReference type="Gene3D" id="6.10.160.10">
    <property type="match status" value="1"/>
</dbReference>
<organism evidence="4">
    <name type="scientific">marine sediment metagenome</name>
    <dbReference type="NCBI Taxonomy" id="412755"/>
    <lineage>
        <taxon>unclassified sequences</taxon>
        <taxon>metagenomes</taxon>
        <taxon>ecological metagenomes</taxon>
    </lineage>
</organism>
<keyword evidence="2" id="KW-0689">Ribosomal protein</keyword>